<organism evidence="3 4">
    <name type="scientific">Triparma columacea</name>
    <dbReference type="NCBI Taxonomy" id="722753"/>
    <lineage>
        <taxon>Eukaryota</taxon>
        <taxon>Sar</taxon>
        <taxon>Stramenopiles</taxon>
        <taxon>Ochrophyta</taxon>
        <taxon>Bolidophyceae</taxon>
        <taxon>Parmales</taxon>
        <taxon>Triparmaceae</taxon>
        <taxon>Triparma</taxon>
    </lineage>
</organism>
<dbReference type="Proteomes" id="UP001165065">
    <property type="component" value="Unassembled WGS sequence"/>
</dbReference>
<reference evidence="4" key="1">
    <citation type="journal article" date="2023" name="Commun. Biol.">
        <title>Genome analysis of Parmales, the sister group of diatoms, reveals the evolutionary specialization of diatoms from phago-mixotrophs to photoautotrophs.</title>
        <authorList>
            <person name="Ban H."/>
            <person name="Sato S."/>
            <person name="Yoshikawa S."/>
            <person name="Yamada K."/>
            <person name="Nakamura Y."/>
            <person name="Ichinomiya M."/>
            <person name="Sato N."/>
            <person name="Blanc-Mathieu R."/>
            <person name="Endo H."/>
            <person name="Kuwata A."/>
            <person name="Ogata H."/>
        </authorList>
    </citation>
    <scope>NUCLEOTIDE SEQUENCE [LARGE SCALE GENOMIC DNA]</scope>
</reference>
<evidence type="ECO:0000256" key="2">
    <source>
        <dbReference type="SAM" id="Coils"/>
    </source>
</evidence>
<name>A0A9W7L927_9STRA</name>
<feature type="coiled-coil region" evidence="2">
    <location>
        <begin position="411"/>
        <end position="485"/>
    </location>
</feature>
<feature type="coiled-coil region" evidence="2">
    <location>
        <begin position="197"/>
        <end position="231"/>
    </location>
</feature>
<evidence type="ECO:0000256" key="1">
    <source>
        <dbReference type="ARBA" id="ARBA00023054"/>
    </source>
</evidence>
<proteinExistence type="predicted"/>
<keyword evidence="1 2" id="KW-0175">Coiled coil</keyword>
<dbReference type="PANTHER" id="PTHR21549:SF1">
    <property type="entry name" value="COILED-COIL DOMAIN-CONTAINING PROTEIN 148"/>
    <property type="match status" value="1"/>
</dbReference>
<dbReference type="OrthoDB" id="448087at2759"/>
<dbReference type="AlphaFoldDB" id="A0A9W7L927"/>
<dbReference type="EMBL" id="BRYA01000099">
    <property type="protein sequence ID" value="GMI39219.1"/>
    <property type="molecule type" value="Genomic_DNA"/>
</dbReference>
<comment type="caution">
    <text evidence="3">The sequence shown here is derived from an EMBL/GenBank/DDBJ whole genome shotgun (WGS) entry which is preliminary data.</text>
</comment>
<keyword evidence="4" id="KW-1185">Reference proteome</keyword>
<gene>
    <name evidence="3" type="ORF">TrCOL_g10196</name>
</gene>
<protein>
    <submittedName>
        <fullName evidence="3">Uncharacterized protein</fullName>
    </submittedName>
</protein>
<evidence type="ECO:0000313" key="4">
    <source>
        <dbReference type="Proteomes" id="UP001165065"/>
    </source>
</evidence>
<evidence type="ECO:0000313" key="3">
    <source>
        <dbReference type="EMBL" id="GMI39219.1"/>
    </source>
</evidence>
<dbReference type="PANTHER" id="PTHR21549">
    <property type="entry name" value="MUTATED IN BLADDER CANCER 1"/>
    <property type="match status" value="1"/>
</dbReference>
<dbReference type="InterPro" id="IPR039902">
    <property type="entry name" value="CCDC148/CCDC112"/>
</dbReference>
<accession>A0A9W7L927</accession>
<sequence length="638" mass="72858">MLNSESSPVLKQLPPKSLVNRFQVKRTKRNVGAAQINNSTHLQQYALNEATQNDDRFNALSAKLNKFKKTHKKKTRQTSHQFDWKREFVELKESQRKAEQVAISCLSSLLEVMGEGGGDDDAVPVDLISEVSGLKSDMEIGVTSAGVLGQVEIYSQRLGELRNVLMVLREGRKGNNEKEGDEGGRSDAEKLIKPLFAEMILQSKETLSKEGEELQEEFEVANREAKEARIAVMKAIREDEDSHSSDFPDELEGAFEKAGFKENVEMELVKEEIMMKLREVKTEWKKAMEVLKGGGGDEDWGGGEDGGDFQTIFEKIVLQWEKKSKQGGMKRLMERLKLELPDVSSQKLNLRLSQYNSARMTKQKREDATANYTRKVRQVVEWGLKAIEATKVGLMKRIEQEAVALVNSIVREDQLARLKVLREEREAARKVEEQQRKIEEEEARLVELAAAEKKAEEHERAKKLVEEYKKELEKQKHEMEQRQRLVDEGLEREKGGRMEKNGERVLYRQILNQERLRQVEHEAQLKRIAEEEKNERLSALAATVPYYESILNAKADLNKTTVARENDFWEEDRSGLTDFQHGVGKLRSFTNEKVFSDVRFRLGNALRAAGMASSAASRAVVARMVPREPERTTGIGLR</sequence>